<proteinExistence type="predicted"/>
<dbReference type="Pfam" id="PF00168">
    <property type="entry name" value="C2"/>
    <property type="match status" value="1"/>
</dbReference>
<feature type="compositionally biased region" description="Gly residues" evidence="1">
    <location>
        <begin position="625"/>
        <end position="640"/>
    </location>
</feature>
<dbReference type="PROSITE" id="PS50004">
    <property type="entry name" value="C2"/>
    <property type="match status" value="1"/>
</dbReference>
<feature type="compositionally biased region" description="Low complexity" evidence="1">
    <location>
        <begin position="563"/>
        <end position="572"/>
    </location>
</feature>
<feature type="domain" description="C2" evidence="2">
    <location>
        <begin position="86"/>
        <end position="214"/>
    </location>
</feature>
<feature type="region of interest" description="Disordered" evidence="1">
    <location>
        <begin position="562"/>
        <end position="640"/>
    </location>
</feature>
<dbReference type="Proteomes" id="UP001320420">
    <property type="component" value="Unassembled WGS sequence"/>
</dbReference>
<dbReference type="InterPro" id="IPR000008">
    <property type="entry name" value="C2_dom"/>
</dbReference>
<feature type="region of interest" description="Disordered" evidence="1">
    <location>
        <begin position="1"/>
        <end position="97"/>
    </location>
</feature>
<feature type="compositionally biased region" description="Basic and acidic residues" evidence="1">
    <location>
        <begin position="36"/>
        <end position="46"/>
    </location>
</feature>
<name>A0AAN9UMX8_9PEZI</name>
<gene>
    <name evidence="3" type="ORF">SLS62_006696</name>
</gene>
<dbReference type="PANTHER" id="PTHR47800:SF5">
    <property type="entry name" value="FER-1-LIKE PROTEIN 6"/>
    <property type="match status" value="1"/>
</dbReference>
<feature type="compositionally biased region" description="Basic and acidic residues" evidence="1">
    <location>
        <begin position="580"/>
        <end position="604"/>
    </location>
</feature>
<sequence>MAANAQETSEAGHAHRTNNGGDGSGAEKQNNVQQVSDDHALPEDAAHPLADADNTEPGNAAPVVRRSTMMSKLKDQKDKLKNKASPPGGFDPTPLPDAPPGYTLRFVFHRATNLPTADFSTGAADPYIKATLSTSLPKRHKEDPDLVFRTRTIRRSLAPEWNEEWIVANVPSSGFKLKCRLYDEDWPDHDDRLGNVTVLVHHVGEDWEGIPSPREFKVKKRVGSKRAYILKACVTAFSAKSMTPRLWISVDVLGKSDPPHGQCYTVGPTYWFKHFSPMIGRMMGIKVNKDANNDARESEDGNAPTSTAEKEKEKKMQKYDFQANEFQLAGPVPERMYHRYVEFRPIIGVLFRKSGLRGKILSKALHHQHDRIYNFDKGTEWGTVAPCSEEASLQFLKMAHFDEGSRTFTYVITLDGLMRFTETGKEFGIDLLSKHTMHSDGAVYIACSGEFLIRRLKKPTASNDADPGQPTHPEDAIEGGPPHATPPPAKPQYYQLVIDNDSGTYRPDKSVLPDLQAYLQRNFPGLGVVALACDDDEDQRLKEAQRKAKRREGHTINMVLNRSPSASSFSSDDLSDLEDIERAGEAGRRSKRERAWELVEEPRRIKQLAAEAAGRASPSTPNGGPSHGGDGGGGGGGSAS</sequence>
<evidence type="ECO:0000313" key="3">
    <source>
        <dbReference type="EMBL" id="KAK7751440.1"/>
    </source>
</evidence>
<feature type="compositionally biased region" description="Basic and acidic residues" evidence="1">
    <location>
        <begin position="72"/>
        <end position="81"/>
    </location>
</feature>
<evidence type="ECO:0000313" key="4">
    <source>
        <dbReference type="Proteomes" id="UP001320420"/>
    </source>
</evidence>
<dbReference type="SMART" id="SM00239">
    <property type="entry name" value="C2"/>
    <property type="match status" value="1"/>
</dbReference>
<dbReference type="GO" id="GO:0010628">
    <property type="term" value="P:positive regulation of gene expression"/>
    <property type="evidence" value="ECO:0007669"/>
    <property type="project" value="TreeGrafter"/>
</dbReference>
<feature type="region of interest" description="Disordered" evidence="1">
    <location>
        <begin position="460"/>
        <end position="491"/>
    </location>
</feature>
<feature type="region of interest" description="Disordered" evidence="1">
    <location>
        <begin position="291"/>
        <end position="313"/>
    </location>
</feature>
<dbReference type="PANTHER" id="PTHR47800">
    <property type="entry name" value="C2 DOMAIN-CONTAINING PROTEIN"/>
    <property type="match status" value="1"/>
</dbReference>
<accession>A0AAN9UMX8</accession>
<organism evidence="3 4">
    <name type="scientific">Diatrype stigma</name>
    <dbReference type="NCBI Taxonomy" id="117547"/>
    <lineage>
        <taxon>Eukaryota</taxon>
        <taxon>Fungi</taxon>
        <taxon>Dikarya</taxon>
        <taxon>Ascomycota</taxon>
        <taxon>Pezizomycotina</taxon>
        <taxon>Sordariomycetes</taxon>
        <taxon>Xylariomycetidae</taxon>
        <taxon>Xylariales</taxon>
        <taxon>Diatrypaceae</taxon>
        <taxon>Diatrype</taxon>
    </lineage>
</organism>
<dbReference type="AlphaFoldDB" id="A0AAN9UMX8"/>
<evidence type="ECO:0000259" key="2">
    <source>
        <dbReference type="PROSITE" id="PS50004"/>
    </source>
</evidence>
<dbReference type="InterPro" id="IPR035892">
    <property type="entry name" value="C2_domain_sf"/>
</dbReference>
<reference evidence="3 4" key="1">
    <citation type="submission" date="2024-02" db="EMBL/GenBank/DDBJ databases">
        <title>De novo assembly and annotation of 12 fungi associated with fruit tree decline syndrome in Ontario, Canada.</title>
        <authorList>
            <person name="Sulman M."/>
            <person name="Ellouze W."/>
            <person name="Ilyukhin E."/>
        </authorList>
    </citation>
    <scope>NUCLEOTIDE SEQUENCE [LARGE SCALE GENOMIC DNA]</scope>
    <source>
        <strain evidence="3 4">M11/M66-122</strain>
    </source>
</reference>
<dbReference type="Gene3D" id="2.60.40.150">
    <property type="entry name" value="C2 domain"/>
    <property type="match status" value="1"/>
</dbReference>
<dbReference type="SUPFAM" id="SSF49562">
    <property type="entry name" value="C2 domain (Calcium/lipid-binding domain, CaLB)"/>
    <property type="match status" value="1"/>
</dbReference>
<evidence type="ECO:0000256" key="1">
    <source>
        <dbReference type="SAM" id="MobiDB-lite"/>
    </source>
</evidence>
<dbReference type="EMBL" id="JAKJXP020000050">
    <property type="protein sequence ID" value="KAK7751440.1"/>
    <property type="molecule type" value="Genomic_DNA"/>
</dbReference>
<comment type="caution">
    <text evidence="3">The sequence shown here is derived from an EMBL/GenBank/DDBJ whole genome shotgun (WGS) entry which is preliminary data.</text>
</comment>
<protein>
    <recommendedName>
        <fullName evidence="2">C2 domain-containing protein</fullName>
    </recommendedName>
</protein>
<keyword evidence="4" id="KW-1185">Reference proteome</keyword>